<evidence type="ECO:0000313" key="1">
    <source>
        <dbReference type="EMBL" id="KAI9921581.1"/>
    </source>
</evidence>
<sequence>MWHSAVNYSAQLEPVNSNLFLRDTKFNRMVAPGAKKPSISRLDASDQAALRARYEALGQVEETFRDFDIVWAKIHGFPWWPGVMFHSWDVVRRAGIQTDPKIVAELVVPPPEKVVELDAVTGQETANFRLKRHCLIMFLDKFNFSLVEIDPSNVASFTTHYHLYEYAVLGSKSGRWSKKKAEFRRALAKATDLLHMGNNYEEQDLVMVEEPTAVGIKQRIEKAADCKKEEQRTLFNDKCHGDFQLIEDPMSTIQEGENGEKKVTSKVPKKPLVQEKQVVEVKDEEDDDKSSVLTSEKSRRKAPVKVTRSEASNAFDVTIISRSPSPVNVTKSPEKKPHAWEMEKAGYSHSINEKKEIIETDMNELKNSESEGGTSPGMKDTVDTLKQLPRQNEDQSLEQVAAISEKLEVQNVLPTPLSSIWTTGMSSSDSTKQSQLAYTQDFVWNDAIFTDEHSVAEEKQLASAQQQLVDYGIGRERKRQPRSVQQAQIRQNLMAGNLDPHTMVQCAAYRSKEYVEDPTNRSRGNPTVDPPFEVVVHPDAAFVADLHAHLATCEIIGFLGGKWDEASKILYIQAAFPCRSLVIDGDDGSTDVEMDPGSEIELRSIIENAQLEVVGWYHSHPAFAPDPSVRDIENQTSYQQLFQRPSAQDPSGKKEDNKPSEPFVGLIVGTYDTRRNTPVSLFRFFHTSNEAGNGGTRRKISMPYELIPRRRHFRSVLEDEERIRMQSCSMYHSVLQYFKLQLADTPPQLPVDVKTLGQKAMYRSSPTRVRASVPPSKRKLNADDTGANAVKKTRQRGRPHGRSSSTRNRPVSIGQHESKEQTVDSAAEDTKTVALAASSGCSIVQLKTESQESTEIQDAKILADVVERMEATKGSTSVYKKSRESANPKQINECGIRLSGAETNHLANENAVVFPSPAPTNSQQVMLVSPTPVDAPMDVDTSITTFISPSSLISLSSGVMSMSRSRKRTRKPTTTTKMNCWSASSSSERPSSDMSTTQNAVQPSGPHPANGSAVKEEVTLLSTNSDGPRTDKLIVKQNGDKSMDVTGTQDKDRIDEENVNCVSDVMMKMVDHVVASISDGINDDTKESSPSRIKTSANDRNVGIAHMKDGSYVHANESAIIPLFGSNGECEDIQTSLQKLASYTKLWQSVVADSKSPEESTPKTKLKLTRRKTKLLQEDDKQEHDLLLSLRTKYGAGVSGCVEQVISLIDYYRDFERRTDLNEIWKARVTKLEKIQISLLEYVQYLNISVALRRDFIEVRRYMSFSACTMSLPGYICAF</sequence>
<name>A0ACC0WTJ6_9STRA</name>
<protein>
    <submittedName>
        <fullName evidence="1">Uncharacterized protein</fullName>
    </submittedName>
</protein>
<organism evidence="1 2">
    <name type="scientific">Peronosclerospora sorghi</name>
    <dbReference type="NCBI Taxonomy" id="230839"/>
    <lineage>
        <taxon>Eukaryota</taxon>
        <taxon>Sar</taxon>
        <taxon>Stramenopiles</taxon>
        <taxon>Oomycota</taxon>
        <taxon>Peronosporomycetes</taxon>
        <taxon>Peronosporales</taxon>
        <taxon>Peronosporaceae</taxon>
        <taxon>Peronosclerospora</taxon>
    </lineage>
</organism>
<keyword evidence="2" id="KW-1185">Reference proteome</keyword>
<proteinExistence type="predicted"/>
<reference evidence="1 2" key="1">
    <citation type="journal article" date="2022" name="bioRxiv">
        <title>The genome of the oomycete Peronosclerospora sorghi, a cosmopolitan pathogen of maize and sorghum, is inflated with dispersed pseudogenes.</title>
        <authorList>
            <person name="Fletcher K."/>
            <person name="Martin F."/>
            <person name="Isakeit T."/>
            <person name="Cavanaugh K."/>
            <person name="Magill C."/>
            <person name="Michelmore R."/>
        </authorList>
    </citation>
    <scope>NUCLEOTIDE SEQUENCE [LARGE SCALE GENOMIC DNA]</scope>
    <source>
        <strain evidence="1">P6</strain>
    </source>
</reference>
<evidence type="ECO:0000313" key="2">
    <source>
        <dbReference type="Proteomes" id="UP001163321"/>
    </source>
</evidence>
<gene>
    <name evidence="1" type="ORF">PsorP6_001187</name>
</gene>
<dbReference type="EMBL" id="CM047580">
    <property type="protein sequence ID" value="KAI9921581.1"/>
    <property type="molecule type" value="Genomic_DNA"/>
</dbReference>
<dbReference type="Proteomes" id="UP001163321">
    <property type="component" value="Chromosome 1"/>
</dbReference>
<accession>A0ACC0WTJ6</accession>
<comment type="caution">
    <text evidence="1">The sequence shown here is derived from an EMBL/GenBank/DDBJ whole genome shotgun (WGS) entry which is preliminary data.</text>
</comment>